<keyword evidence="2" id="KW-1185">Reference proteome</keyword>
<dbReference type="Proteomes" id="UP000596661">
    <property type="component" value="Chromosome 3"/>
</dbReference>
<proteinExistence type="predicted"/>
<reference evidence="1" key="2">
    <citation type="submission" date="2021-03" db="UniProtKB">
        <authorList>
            <consortium name="EnsemblPlants"/>
        </authorList>
    </citation>
    <scope>IDENTIFICATION</scope>
</reference>
<evidence type="ECO:0000313" key="1">
    <source>
        <dbReference type="EnsemblPlants" id="cds.evm.model.03.213"/>
    </source>
</evidence>
<name>A0A803P816_CANSA</name>
<reference evidence="1" key="1">
    <citation type="submission" date="2018-11" db="EMBL/GenBank/DDBJ databases">
        <authorList>
            <person name="Grassa J C."/>
        </authorList>
    </citation>
    <scope>NUCLEOTIDE SEQUENCE [LARGE SCALE GENOMIC DNA]</scope>
</reference>
<organism evidence="1 2">
    <name type="scientific">Cannabis sativa</name>
    <name type="common">Hemp</name>
    <name type="synonym">Marijuana</name>
    <dbReference type="NCBI Taxonomy" id="3483"/>
    <lineage>
        <taxon>Eukaryota</taxon>
        <taxon>Viridiplantae</taxon>
        <taxon>Streptophyta</taxon>
        <taxon>Embryophyta</taxon>
        <taxon>Tracheophyta</taxon>
        <taxon>Spermatophyta</taxon>
        <taxon>Magnoliopsida</taxon>
        <taxon>eudicotyledons</taxon>
        <taxon>Gunneridae</taxon>
        <taxon>Pentapetalae</taxon>
        <taxon>rosids</taxon>
        <taxon>fabids</taxon>
        <taxon>Rosales</taxon>
        <taxon>Cannabaceae</taxon>
        <taxon>Cannabis</taxon>
    </lineage>
</organism>
<evidence type="ECO:0000313" key="2">
    <source>
        <dbReference type="Proteomes" id="UP000596661"/>
    </source>
</evidence>
<accession>A0A803P816</accession>
<dbReference type="EnsemblPlants" id="evm.model.03.213">
    <property type="protein sequence ID" value="cds.evm.model.03.213"/>
    <property type="gene ID" value="evm.TU.03.213"/>
</dbReference>
<dbReference type="AlphaFoldDB" id="A0A803P816"/>
<dbReference type="EMBL" id="UZAU01000247">
    <property type="status" value="NOT_ANNOTATED_CDS"/>
    <property type="molecule type" value="Genomic_DNA"/>
</dbReference>
<sequence length="188" mass="22026">MVAIWFLYNKSGVSCRVDCKLIWNFENSKWFTIKSSYWLARRNLALTRASLSNGFSGWWEKIWSLNISLLRKICKFVLGDSRSHCVDFLDFIHRFVDPLPKEMIELVMVILWQNWFQHTRIVHNNVELTPELTIIWARDYLRNFRNKIAGSGWPPSQLRVIGSQDGASVARLGFALPTSKWAFPLVDF</sequence>
<dbReference type="Gramene" id="evm.model.03.213">
    <property type="protein sequence ID" value="cds.evm.model.03.213"/>
    <property type="gene ID" value="evm.TU.03.213"/>
</dbReference>
<protein>
    <submittedName>
        <fullName evidence="1">Uncharacterized protein</fullName>
    </submittedName>
</protein>